<dbReference type="PANTHER" id="PTHR10668">
    <property type="entry name" value="PHYTOENE DEHYDROGENASE"/>
    <property type="match status" value="1"/>
</dbReference>
<gene>
    <name evidence="1" type="ORF">GCM10009821_29020</name>
</gene>
<dbReference type="SUPFAM" id="SSF51905">
    <property type="entry name" value="FAD/NAD(P)-binding domain"/>
    <property type="match status" value="1"/>
</dbReference>
<dbReference type="Pfam" id="PF13450">
    <property type="entry name" value="NAD_binding_8"/>
    <property type="match status" value="1"/>
</dbReference>
<reference evidence="1 2" key="1">
    <citation type="journal article" date="2019" name="Int. J. Syst. Evol. Microbiol.">
        <title>The Global Catalogue of Microorganisms (GCM) 10K type strain sequencing project: providing services to taxonomists for standard genome sequencing and annotation.</title>
        <authorList>
            <consortium name="The Broad Institute Genomics Platform"/>
            <consortium name="The Broad Institute Genome Sequencing Center for Infectious Disease"/>
            <person name="Wu L."/>
            <person name="Ma J."/>
        </authorList>
    </citation>
    <scope>NUCLEOTIDE SEQUENCE [LARGE SCALE GENOMIC DNA]</scope>
    <source>
        <strain evidence="1 2">JCM 15749</strain>
    </source>
</reference>
<dbReference type="Gene3D" id="3.50.50.60">
    <property type="entry name" value="FAD/NAD(P)-binding domain"/>
    <property type="match status" value="1"/>
</dbReference>
<evidence type="ECO:0000313" key="1">
    <source>
        <dbReference type="EMBL" id="GAA2085571.1"/>
    </source>
</evidence>
<keyword evidence="2" id="KW-1185">Reference proteome</keyword>
<sequence length="465" mass="48348">MTTAVVVGSGPNGLTAAVVLARAGVDVTVLEAEPTVGGGTRSAELTVPGLVHDICSAVHPMGVASPIFEELALHEHGLRWAWPEIDAVHPLDGGDAGVLHRDLDATAAGLGPDGDRWRSTFAPHAARAGALVPELLGPIAHVPRHPFALARFGLPALMPATVLARRWSGDPARALFAGLAAHAVRPLGAPVTGGIGLMFGTTAHSRGWPVAIGGSQSIADALAGAFLAAGGRIETGTRVTTLPDADLVLLDTAPDQAVTLLGDRLPARTRKAFARWEHGPASFKIDLAVEGGVPWTAEAARRAGTVHVGGRLEEVDAAERAVAAGRMPDRPFVLLTQQYLADPARSVGDVHPVWAYAHVPHGYTGDATEAIVRQIERFAPGTRERIVATAVRTPADLYAENANYVGGDISGGALTPRQLVFRPQVAPDPYRLTRGVYLCSSSTPPGGGVHGMAGYHAATRALRSL</sequence>
<name>A0ABN2W788_9ACTN</name>
<accession>A0ABN2W788</accession>
<dbReference type="InterPro" id="IPR036188">
    <property type="entry name" value="FAD/NAD-bd_sf"/>
</dbReference>
<dbReference type="Proteomes" id="UP001501480">
    <property type="component" value="Unassembled WGS sequence"/>
</dbReference>
<organism evidence="1 2">
    <name type="scientific">Aeromicrobium halocynthiae</name>
    <dbReference type="NCBI Taxonomy" id="560557"/>
    <lineage>
        <taxon>Bacteria</taxon>
        <taxon>Bacillati</taxon>
        <taxon>Actinomycetota</taxon>
        <taxon>Actinomycetes</taxon>
        <taxon>Propionibacteriales</taxon>
        <taxon>Nocardioidaceae</taxon>
        <taxon>Aeromicrobium</taxon>
    </lineage>
</organism>
<dbReference type="RefSeq" id="WP_344330176.1">
    <property type="nucleotide sequence ID" value="NZ_BAAAPY010000016.1"/>
</dbReference>
<dbReference type="PANTHER" id="PTHR10668:SF105">
    <property type="entry name" value="DEHYDROGENASE-RELATED"/>
    <property type="match status" value="1"/>
</dbReference>
<proteinExistence type="predicted"/>
<protein>
    <submittedName>
        <fullName evidence="1">NAD(P)/FAD-dependent oxidoreductase</fullName>
    </submittedName>
</protein>
<dbReference type="PRINTS" id="PR00419">
    <property type="entry name" value="ADXRDTASE"/>
</dbReference>
<evidence type="ECO:0000313" key="2">
    <source>
        <dbReference type="Proteomes" id="UP001501480"/>
    </source>
</evidence>
<dbReference type="EMBL" id="BAAAPY010000016">
    <property type="protein sequence ID" value="GAA2085571.1"/>
    <property type="molecule type" value="Genomic_DNA"/>
</dbReference>
<comment type="caution">
    <text evidence="1">The sequence shown here is derived from an EMBL/GenBank/DDBJ whole genome shotgun (WGS) entry which is preliminary data.</text>
</comment>